<accession>A0A6M3XIN5</accession>
<evidence type="ECO:0008006" key="2">
    <source>
        <dbReference type="Google" id="ProtNLM"/>
    </source>
</evidence>
<evidence type="ECO:0000313" key="1">
    <source>
        <dbReference type="EMBL" id="QJH97760.1"/>
    </source>
</evidence>
<sequence length="185" mass="20455">MPDTLPLPLNCTTREAGLIAIGELAVTRRLPTATVKRINPGCLLWIREPFRLPNTAAELSPSQYVSTRHHSSAQAFVHYAADGPAPGSYGTMRFARAMPRELSRVVLTVSGIRLERLQAIDDQGAQDACFRDRAAFAAAWDEMVGKGIRTEDADRWEGNPTVSVVEFTFERRKIAAAEQRQAEFA</sequence>
<gene>
    <name evidence="1" type="ORF">TM448B01077_0018</name>
</gene>
<proteinExistence type="predicted"/>
<reference evidence="1" key="1">
    <citation type="submission" date="2020-03" db="EMBL/GenBank/DDBJ databases">
        <title>The deep terrestrial virosphere.</title>
        <authorList>
            <person name="Holmfeldt K."/>
            <person name="Nilsson E."/>
            <person name="Simone D."/>
            <person name="Lopez-Fernandez M."/>
            <person name="Wu X."/>
            <person name="de Brujin I."/>
            <person name="Lundin D."/>
            <person name="Andersson A."/>
            <person name="Bertilsson S."/>
            <person name="Dopson M."/>
        </authorList>
    </citation>
    <scope>NUCLEOTIDE SEQUENCE</scope>
    <source>
        <strain evidence="1">TM448B01077</strain>
    </source>
</reference>
<organism evidence="1">
    <name type="scientific">viral metagenome</name>
    <dbReference type="NCBI Taxonomy" id="1070528"/>
    <lineage>
        <taxon>unclassified sequences</taxon>
        <taxon>metagenomes</taxon>
        <taxon>organismal metagenomes</taxon>
    </lineage>
</organism>
<dbReference type="EMBL" id="MT144700">
    <property type="protein sequence ID" value="QJH97760.1"/>
    <property type="molecule type" value="Genomic_DNA"/>
</dbReference>
<dbReference type="AlphaFoldDB" id="A0A6M3XIN5"/>
<name>A0A6M3XIN5_9ZZZZ</name>
<protein>
    <recommendedName>
        <fullName evidence="2">ASCH domain-containing protein</fullName>
    </recommendedName>
</protein>